<evidence type="ECO:0000313" key="2">
    <source>
        <dbReference type="Proteomes" id="UP000632339"/>
    </source>
</evidence>
<dbReference type="EMBL" id="BMLI01000004">
    <property type="protein sequence ID" value="GGN12177.1"/>
    <property type="molecule type" value="Genomic_DNA"/>
</dbReference>
<dbReference type="Proteomes" id="UP000632339">
    <property type="component" value="Unassembled WGS sequence"/>
</dbReference>
<name>A0ABQ2II48_9BACT</name>
<protein>
    <recommendedName>
        <fullName evidence="3">HD domain-containing protein</fullName>
    </recommendedName>
</protein>
<sequence>MNLSEPVIEAIFATYEPAIGKDLAKYRNHVYRVFKNCLLLDPDAQNREIYAIAAVFHDIGIWTDHTIDYLDPSIAQAARYLRETGAGHLEAQVSTMIYWHHKVGAYTGPFARTAEVFRKADWADVSLGLLTFGMDRARLRQARAAWPNAGFHLFLVRKILPNLLSHPLNPLPMFKK</sequence>
<proteinExistence type="predicted"/>
<keyword evidence="2" id="KW-1185">Reference proteome</keyword>
<dbReference type="SUPFAM" id="SSF109604">
    <property type="entry name" value="HD-domain/PDEase-like"/>
    <property type="match status" value="1"/>
</dbReference>
<reference evidence="2" key="1">
    <citation type="journal article" date="2019" name="Int. J. Syst. Evol. Microbiol.">
        <title>The Global Catalogue of Microorganisms (GCM) 10K type strain sequencing project: providing services to taxonomists for standard genome sequencing and annotation.</title>
        <authorList>
            <consortium name="The Broad Institute Genomics Platform"/>
            <consortium name="The Broad Institute Genome Sequencing Center for Infectious Disease"/>
            <person name="Wu L."/>
            <person name="Ma J."/>
        </authorList>
    </citation>
    <scope>NUCLEOTIDE SEQUENCE [LARGE SCALE GENOMIC DNA]</scope>
    <source>
        <strain evidence="2">CGMCC 1.6375</strain>
    </source>
</reference>
<accession>A0ABQ2II48</accession>
<evidence type="ECO:0008006" key="3">
    <source>
        <dbReference type="Google" id="ProtNLM"/>
    </source>
</evidence>
<gene>
    <name evidence="1" type="ORF">GCM10010967_55230</name>
</gene>
<comment type="caution">
    <text evidence="1">The sequence shown here is derived from an EMBL/GenBank/DDBJ whole genome shotgun (WGS) entry which is preliminary data.</text>
</comment>
<organism evidence="1 2">
    <name type="scientific">Dyadobacter beijingensis</name>
    <dbReference type="NCBI Taxonomy" id="365489"/>
    <lineage>
        <taxon>Bacteria</taxon>
        <taxon>Pseudomonadati</taxon>
        <taxon>Bacteroidota</taxon>
        <taxon>Cytophagia</taxon>
        <taxon>Cytophagales</taxon>
        <taxon>Spirosomataceae</taxon>
        <taxon>Dyadobacter</taxon>
    </lineage>
</organism>
<dbReference type="RefSeq" id="WP_019945227.1">
    <property type="nucleotide sequence ID" value="NZ_BMLI01000004.1"/>
</dbReference>
<dbReference type="Gene3D" id="1.10.3210.10">
    <property type="entry name" value="Hypothetical protein af1432"/>
    <property type="match status" value="1"/>
</dbReference>
<evidence type="ECO:0000313" key="1">
    <source>
        <dbReference type="EMBL" id="GGN12177.1"/>
    </source>
</evidence>